<keyword evidence="8" id="KW-1185">Reference proteome</keyword>
<dbReference type="GO" id="GO:0016787">
    <property type="term" value="F:hydrolase activity"/>
    <property type="evidence" value="ECO:0007669"/>
    <property type="project" value="UniProtKB-KW"/>
</dbReference>
<comment type="cofactor">
    <cofactor evidence="1">
        <name>Zn(2+)</name>
        <dbReference type="ChEBI" id="CHEBI:29105"/>
    </cofactor>
</comment>
<evidence type="ECO:0000256" key="3">
    <source>
        <dbReference type="ARBA" id="ARBA00022723"/>
    </source>
</evidence>
<protein>
    <submittedName>
        <fullName evidence="7">Glyoxylase-like metal-dependent hydrolase (Beta-lactamase superfamily II)</fullName>
    </submittedName>
</protein>
<dbReference type="SMART" id="SM00849">
    <property type="entry name" value="Lactamase_B"/>
    <property type="match status" value="1"/>
</dbReference>
<dbReference type="InterPro" id="IPR036866">
    <property type="entry name" value="RibonucZ/Hydroxyglut_hydro"/>
</dbReference>
<dbReference type="EMBL" id="PTJC01000005">
    <property type="protein sequence ID" value="PPK87384.1"/>
    <property type="molecule type" value="Genomic_DNA"/>
</dbReference>
<accession>A0A2S6I7A6</accession>
<dbReference type="Pfam" id="PF00753">
    <property type="entry name" value="Lactamase_B"/>
    <property type="match status" value="1"/>
</dbReference>
<dbReference type="SUPFAM" id="SSF56281">
    <property type="entry name" value="Metallo-hydrolase/oxidoreductase"/>
    <property type="match status" value="1"/>
</dbReference>
<gene>
    <name evidence="7" type="ORF">CLV84_0324</name>
</gene>
<comment type="similarity">
    <text evidence="2">Belongs to the metallo-beta-lactamase superfamily.</text>
</comment>
<dbReference type="OrthoDB" id="9802248at2"/>
<evidence type="ECO:0000256" key="5">
    <source>
        <dbReference type="ARBA" id="ARBA00022833"/>
    </source>
</evidence>
<dbReference type="CDD" id="cd07729">
    <property type="entry name" value="AHL_lactonase_MBL-fold"/>
    <property type="match status" value="1"/>
</dbReference>
<dbReference type="Proteomes" id="UP000237662">
    <property type="component" value="Unassembled WGS sequence"/>
</dbReference>
<reference evidence="7 8" key="1">
    <citation type="submission" date="2018-02" db="EMBL/GenBank/DDBJ databases">
        <title>Genomic Encyclopedia of Archaeal and Bacterial Type Strains, Phase II (KMG-II): from individual species to whole genera.</title>
        <authorList>
            <person name="Goeker M."/>
        </authorList>
    </citation>
    <scope>NUCLEOTIDE SEQUENCE [LARGE SCALE GENOMIC DNA]</scope>
    <source>
        <strain evidence="7 8">DSM 29526</strain>
    </source>
</reference>
<dbReference type="PANTHER" id="PTHR42978:SF2">
    <property type="entry name" value="102 KBASES UNSTABLE REGION: FROM 1 TO 119443"/>
    <property type="match status" value="1"/>
</dbReference>
<evidence type="ECO:0000313" key="7">
    <source>
        <dbReference type="EMBL" id="PPK87384.1"/>
    </source>
</evidence>
<dbReference type="Gene3D" id="3.60.15.10">
    <property type="entry name" value="Ribonuclease Z/Hydroxyacylglutathione hydrolase-like"/>
    <property type="match status" value="1"/>
</dbReference>
<sequence length="286" mass="32532">MPHVFSTELRSYGNTLRVHGLSTGTLALKDKVMNCTRPGNLRTLLSFVDKQWADFMPVWTWVIEHPEGTFLIDTGNTVTMTEPDHYRGQDFLSRHYFTKEMRFRIEREEEVDHLLEAVGLSANSVDRIVLTHLHSDHTGGLGHFPGTPVIVSDHEWETKDSAFPRLWPEATQFDPVALDGSFGPFPRARYLTEAEDLILVETPGHTRGHCSVLLKTDDGLICFAGDLVYDQERLFKNSFSATIQNEADNRESCRRLLRLADEQPVIFLSSHDAGNAERLNRRLALK</sequence>
<organism evidence="7 8">
    <name type="scientific">Neolewinella xylanilytica</name>
    <dbReference type="NCBI Taxonomy" id="1514080"/>
    <lineage>
        <taxon>Bacteria</taxon>
        <taxon>Pseudomonadati</taxon>
        <taxon>Bacteroidota</taxon>
        <taxon>Saprospiria</taxon>
        <taxon>Saprospirales</taxon>
        <taxon>Lewinellaceae</taxon>
        <taxon>Neolewinella</taxon>
    </lineage>
</organism>
<evidence type="ECO:0000256" key="2">
    <source>
        <dbReference type="ARBA" id="ARBA00007749"/>
    </source>
</evidence>
<dbReference type="PANTHER" id="PTHR42978">
    <property type="entry name" value="QUORUM-QUENCHING LACTONASE YTNP-RELATED-RELATED"/>
    <property type="match status" value="1"/>
</dbReference>
<comment type="caution">
    <text evidence="7">The sequence shown here is derived from an EMBL/GenBank/DDBJ whole genome shotgun (WGS) entry which is preliminary data.</text>
</comment>
<evidence type="ECO:0000313" key="8">
    <source>
        <dbReference type="Proteomes" id="UP000237662"/>
    </source>
</evidence>
<name>A0A2S6I7A6_9BACT</name>
<evidence type="ECO:0000259" key="6">
    <source>
        <dbReference type="SMART" id="SM00849"/>
    </source>
</evidence>
<dbReference type="GO" id="GO:0046872">
    <property type="term" value="F:metal ion binding"/>
    <property type="evidence" value="ECO:0007669"/>
    <property type="project" value="UniProtKB-KW"/>
</dbReference>
<proteinExistence type="inferred from homology"/>
<dbReference type="RefSeq" id="WP_104417992.1">
    <property type="nucleotide sequence ID" value="NZ_PTJC01000005.1"/>
</dbReference>
<dbReference type="AlphaFoldDB" id="A0A2S6I7A6"/>
<keyword evidence="3" id="KW-0479">Metal-binding</keyword>
<evidence type="ECO:0000256" key="1">
    <source>
        <dbReference type="ARBA" id="ARBA00001947"/>
    </source>
</evidence>
<dbReference type="InterPro" id="IPR001279">
    <property type="entry name" value="Metallo-B-lactamas"/>
</dbReference>
<keyword evidence="5" id="KW-0862">Zinc</keyword>
<evidence type="ECO:0000256" key="4">
    <source>
        <dbReference type="ARBA" id="ARBA00022801"/>
    </source>
</evidence>
<dbReference type="InterPro" id="IPR051013">
    <property type="entry name" value="MBL_superfamily_lactonases"/>
</dbReference>
<feature type="domain" description="Metallo-beta-lactamase" evidence="6">
    <location>
        <begin position="57"/>
        <end position="271"/>
    </location>
</feature>
<keyword evidence="4 7" id="KW-0378">Hydrolase</keyword>